<organism evidence="3 4">
    <name type="scientific">Telmatocola sphagniphila</name>
    <dbReference type="NCBI Taxonomy" id="1123043"/>
    <lineage>
        <taxon>Bacteria</taxon>
        <taxon>Pseudomonadati</taxon>
        <taxon>Planctomycetota</taxon>
        <taxon>Planctomycetia</taxon>
        <taxon>Gemmatales</taxon>
        <taxon>Gemmataceae</taxon>
    </lineage>
</organism>
<keyword evidence="2" id="KW-0472">Membrane</keyword>
<feature type="region of interest" description="Disordered" evidence="1">
    <location>
        <begin position="1042"/>
        <end position="1066"/>
    </location>
</feature>
<dbReference type="RefSeq" id="WP_213494436.1">
    <property type="nucleotide sequence ID" value="NZ_CP074694.1"/>
</dbReference>
<feature type="transmembrane region" description="Helical" evidence="2">
    <location>
        <begin position="946"/>
        <end position="964"/>
    </location>
</feature>
<keyword evidence="2" id="KW-0812">Transmembrane</keyword>
<evidence type="ECO:0000256" key="2">
    <source>
        <dbReference type="SAM" id="Phobius"/>
    </source>
</evidence>
<dbReference type="Proteomes" id="UP000676194">
    <property type="component" value="Chromosome"/>
</dbReference>
<evidence type="ECO:0000313" key="3">
    <source>
        <dbReference type="EMBL" id="QVL30565.1"/>
    </source>
</evidence>
<reference evidence="3" key="1">
    <citation type="submission" date="2021-05" db="EMBL/GenBank/DDBJ databases">
        <title>Complete genome sequence of the cellulolytic planctomycete Telmatocola sphagniphila SP2T and characterization of the first cellulase from planctomycetes.</title>
        <authorList>
            <person name="Rakitin A.L."/>
            <person name="Beletsky A.V."/>
            <person name="Naumoff D.G."/>
            <person name="Kulichevskaya I.S."/>
            <person name="Mardanov A.V."/>
            <person name="Ravin N.V."/>
            <person name="Dedysh S.N."/>
        </authorList>
    </citation>
    <scope>NUCLEOTIDE SEQUENCE</scope>
    <source>
        <strain evidence="3">SP2T</strain>
    </source>
</reference>
<protein>
    <submittedName>
        <fullName evidence="3">Uncharacterized protein</fullName>
    </submittedName>
</protein>
<sequence>MAQLCAQDPQPVLATPDKLKELTSKLEQLQKQLTQEKPVAPSRCDITGQQTKIGDNQFALLQLKYQFRTTQPKQNVLLGLKKAFVTEAKWPEGLPPLQSTDAGLTVAVEKAGDHEITLTVEAPLQPRGLRNLELGFDLQLPGSPITVLKWNSAETIKRIRIGRRENSTEAIESKRYSSSSLASSGAGEALGPVVYLEVAWEEPTKPTPDKQRMARSTWDVQIRDTEIVTNVVFNLSGPAREWLIAAPTNSQLTVARAVGNTSLETSFDPPPGIFRPEPKEPPIWKVAFPEATNVDMSVTVSYTQTRGKNPNSRELVPLCAIGVLDLPLQTGTIKIQSIPTLRVKEILKGDTKRQPGSDDPSEISLRFSSMSSTNNLPQPLAELDIRPAVGVVQTRTSHSLYYSETGWRLKTDVTVQPIRKEIDKIELVVPVTTELENVLVTPPELVESVESVVSAEAVKNLNPSQRLISVNLAAPKRNPFTITLEGLYPIPLSEKSANLQLPRPYKTLDREGSLTANPSPGIEVSGTIREWDQDKAGTWTAPLESQGGGIMSAKLARTVGEVLLDWKPRLPRVSSISIVDLTLKEKSLRFDVESKVTFLETVPPRLRWKSRGGVTAIRTPGGSREVSAAGDFVLPISTTNTKEAVFRFSYEIPLPDPKSDESSQSLSLDSVPIFWLEAEGRTNTDVRFWYDSTSTIEWDLNTMQAENHLWEAAPYEIVPERENLPIKVLRSVAPGADLSFELVPRQGSGIQTRVWIDRIFAQSQMPDRQQRNRVRFLVRRWLTRTIDFQLPSDASDLEILLNGKSFEVTPPANDPNRVQIEMPAWKPDRSAVIEFRYNRPGRVLGLADWQLPIPLGRVSVGPCRWQIALPGRALPMAWSEAIFEESWSLRPGLPFPVAARGLQELERWFTSGEEPTEAAGWQLDEAGITARQNTLDDLQVLLLPRYGTLMILSGLAVVICYSILKAKMLIRWIISLLLIAGILTIYLWNGQWLPILLACALPGIIGFLLIFGYVQYHLMRYHRIRNKLPGFQSHITFVESAPSKNGSARNTTKSADKPLSSLGSNK</sequence>
<dbReference type="KEGG" id="tsph:KIH39_17115"/>
<feature type="transmembrane region" description="Helical" evidence="2">
    <location>
        <begin position="995"/>
        <end position="1016"/>
    </location>
</feature>
<keyword evidence="4" id="KW-1185">Reference proteome</keyword>
<name>A0A8E6ETU6_9BACT</name>
<dbReference type="AlphaFoldDB" id="A0A8E6ETU6"/>
<gene>
    <name evidence="3" type="ORF">KIH39_17115</name>
</gene>
<proteinExistence type="predicted"/>
<keyword evidence="2" id="KW-1133">Transmembrane helix</keyword>
<dbReference type="EMBL" id="CP074694">
    <property type="protein sequence ID" value="QVL30565.1"/>
    <property type="molecule type" value="Genomic_DNA"/>
</dbReference>
<feature type="compositionally biased region" description="Polar residues" evidence="1">
    <location>
        <begin position="1042"/>
        <end position="1053"/>
    </location>
</feature>
<evidence type="ECO:0000313" key="4">
    <source>
        <dbReference type="Proteomes" id="UP000676194"/>
    </source>
</evidence>
<feature type="transmembrane region" description="Helical" evidence="2">
    <location>
        <begin position="969"/>
        <end position="989"/>
    </location>
</feature>
<evidence type="ECO:0000256" key="1">
    <source>
        <dbReference type="SAM" id="MobiDB-lite"/>
    </source>
</evidence>
<accession>A0A8E6ETU6</accession>